<keyword evidence="2" id="KW-1185">Reference proteome</keyword>
<proteinExistence type="predicted"/>
<reference evidence="1" key="2">
    <citation type="submission" date="2020-09" db="EMBL/GenBank/DDBJ databases">
        <authorList>
            <person name="Sun Q."/>
            <person name="Ohkuma M."/>
        </authorList>
    </citation>
    <scope>NUCLEOTIDE SEQUENCE</scope>
    <source>
        <strain evidence="1">JCM 4125</strain>
    </source>
</reference>
<dbReference type="InterPro" id="IPR007410">
    <property type="entry name" value="LpqE-like"/>
</dbReference>
<dbReference type="RefSeq" id="WP_189711797.1">
    <property type="nucleotide sequence ID" value="NZ_BMSA01000007.1"/>
</dbReference>
<comment type="caution">
    <text evidence="1">The sequence shown here is derived from an EMBL/GenBank/DDBJ whole genome shotgun (WGS) entry which is preliminary data.</text>
</comment>
<dbReference type="Proteomes" id="UP000646776">
    <property type="component" value="Unassembled WGS sequence"/>
</dbReference>
<dbReference type="InterPro" id="IPR036182">
    <property type="entry name" value="PCuAC_sf"/>
</dbReference>
<dbReference type="EMBL" id="BMSA01000007">
    <property type="protein sequence ID" value="GGT51320.1"/>
    <property type="molecule type" value="Genomic_DNA"/>
</dbReference>
<dbReference type="Gene3D" id="2.60.40.1890">
    <property type="entry name" value="PCu(A)C copper chaperone"/>
    <property type="match status" value="1"/>
</dbReference>
<dbReference type="SUPFAM" id="SSF110087">
    <property type="entry name" value="DR1885-like metal-binding protein"/>
    <property type="match status" value="1"/>
</dbReference>
<evidence type="ECO:0000313" key="1">
    <source>
        <dbReference type="EMBL" id="GGT51320.1"/>
    </source>
</evidence>
<protein>
    <submittedName>
        <fullName evidence="1">Membrane protein</fullName>
    </submittedName>
</protein>
<dbReference type="PANTHER" id="PTHR36302">
    <property type="entry name" value="BLR7088 PROTEIN"/>
    <property type="match status" value="1"/>
</dbReference>
<gene>
    <name evidence="1" type="ORF">GCM10010226_30610</name>
</gene>
<sequence>MKRAPARTPSRIGDRRRLREGALAALVPVAACSLALAGLTAWTGTGKAGTPARVHVTDGRVLLPSAGVAETAAFFRIANEGGSVDRLIGVTTPDAADGVTLAQHRMKEGNAAYRATIDSVAIPAGGSLAMSPTGVDLTVSVPSGKWSSGDLVPFVLEFRHTGRVKVLAVVKRPGTVSFR</sequence>
<dbReference type="Pfam" id="PF04314">
    <property type="entry name" value="PCuAC"/>
    <property type="match status" value="1"/>
</dbReference>
<dbReference type="InterPro" id="IPR058248">
    <property type="entry name" value="Lxx211020-like"/>
</dbReference>
<accession>A0A918HCU3</accession>
<evidence type="ECO:0000313" key="2">
    <source>
        <dbReference type="Proteomes" id="UP000646776"/>
    </source>
</evidence>
<dbReference type="AlphaFoldDB" id="A0A918HCU3"/>
<name>A0A918HCU3_9ACTN</name>
<dbReference type="PANTHER" id="PTHR36302:SF1">
    <property type="entry name" value="COPPER CHAPERONE PCU(A)C"/>
    <property type="match status" value="1"/>
</dbReference>
<reference evidence="1" key="1">
    <citation type="journal article" date="2014" name="Int. J. Syst. Evol. Microbiol.">
        <title>Complete genome sequence of Corynebacterium casei LMG S-19264T (=DSM 44701T), isolated from a smear-ripened cheese.</title>
        <authorList>
            <consortium name="US DOE Joint Genome Institute (JGI-PGF)"/>
            <person name="Walter F."/>
            <person name="Albersmeier A."/>
            <person name="Kalinowski J."/>
            <person name="Ruckert C."/>
        </authorList>
    </citation>
    <scope>NUCLEOTIDE SEQUENCE</scope>
    <source>
        <strain evidence="1">JCM 4125</strain>
    </source>
</reference>
<organism evidence="1 2">
    <name type="scientific">Streptomyces phaeofaciens</name>
    <dbReference type="NCBI Taxonomy" id="68254"/>
    <lineage>
        <taxon>Bacteria</taxon>
        <taxon>Bacillati</taxon>
        <taxon>Actinomycetota</taxon>
        <taxon>Actinomycetes</taxon>
        <taxon>Kitasatosporales</taxon>
        <taxon>Streptomycetaceae</taxon>
        <taxon>Streptomyces</taxon>
    </lineage>
</organism>